<feature type="region of interest" description="Disordered" evidence="7">
    <location>
        <begin position="500"/>
        <end position="534"/>
    </location>
</feature>
<dbReference type="GO" id="GO:0000272">
    <property type="term" value="P:polysaccharide catabolic process"/>
    <property type="evidence" value="ECO:0007669"/>
    <property type="project" value="UniProtKB-KW"/>
</dbReference>
<dbReference type="InterPro" id="IPR001223">
    <property type="entry name" value="Glyco_hydro18_cat"/>
</dbReference>
<comment type="catalytic activity">
    <reaction evidence="1">
        <text>Random endo-hydrolysis of N-acetyl-beta-D-glucosaminide (1-&gt;4)-beta-linkages in chitin and chitodextrins.</text>
        <dbReference type="EC" id="3.2.1.14"/>
    </reaction>
</comment>
<feature type="compositionally biased region" description="Polar residues" evidence="7">
    <location>
        <begin position="501"/>
        <end position="529"/>
    </location>
</feature>
<accession>A0A4Q9P9B8</accession>
<reference evidence="9 10" key="1">
    <citation type="submission" date="2019-01" db="EMBL/GenBank/DDBJ databases">
        <title>Draft genome sequences of three monokaryotic isolates of the white-rot basidiomycete fungus Dichomitus squalens.</title>
        <authorList>
            <consortium name="DOE Joint Genome Institute"/>
            <person name="Lopez S.C."/>
            <person name="Andreopoulos B."/>
            <person name="Pangilinan J."/>
            <person name="Lipzen A."/>
            <person name="Riley R."/>
            <person name="Ahrendt S."/>
            <person name="Ng V."/>
            <person name="Barry K."/>
            <person name="Daum C."/>
            <person name="Grigoriev I.V."/>
            <person name="Hilden K.S."/>
            <person name="Makela M.R."/>
            <person name="de Vries R.P."/>
        </authorList>
    </citation>
    <scope>NUCLEOTIDE SEQUENCE [LARGE SCALE GENOMIC DNA]</scope>
    <source>
        <strain evidence="9 10">CBS 464.89</strain>
    </source>
</reference>
<dbReference type="STRING" id="114155.A0A4Q9P9B8"/>
<protein>
    <submittedName>
        <fullName evidence="9">Glycoside hydrolase</fullName>
    </submittedName>
</protein>
<dbReference type="GO" id="GO:0008061">
    <property type="term" value="F:chitin binding"/>
    <property type="evidence" value="ECO:0007669"/>
    <property type="project" value="InterPro"/>
</dbReference>
<evidence type="ECO:0000313" key="9">
    <source>
        <dbReference type="EMBL" id="TBU63979.1"/>
    </source>
</evidence>
<keyword evidence="3" id="KW-0146">Chitin degradation</keyword>
<dbReference type="GO" id="GO:0006032">
    <property type="term" value="P:chitin catabolic process"/>
    <property type="evidence" value="ECO:0007669"/>
    <property type="project" value="UniProtKB-KW"/>
</dbReference>
<evidence type="ECO:0000256" key="6">
    <source>
        <dbReference type="ARBA" id="ARBA00023326"/>
    </source>
</evidence>
<feature type="compositionally biased region" description="Low complexity" evidence="7">
    <location>
        <begin position="83"/>
        <end position="102"/>
    </location>
</feature>
<feature type="region of interest" description="Disordered" evidence="7">
    <location>
        <begin position="83"/>
        <end position="155"/>
    </location>
</feature>
<evidence type="ECO:0000256" key="1">
    <source>
        <dbReference type="ARBA" id="ARBA00000822"/>
    </source>
</evidence>
<dbReference type="PANTHER" id="PTHR11177">
    <property type="entry name" value="CHITINASE"/>
    <property type="match status" value="1"/>
</dbReference>
<evidence type="ECO:0000313" key="10">
    <source>
        <dbReference type="Proteomes" id="UP000292082"/>
    </source>
</evidence>
<dbReference type="InterPro" id="IPR011583">
    <property type="entry name" value="Chitinase_II/V-like_cat"/>
</dbReference>
<keyword evidence="4" id="KW-0119">Carbohydrate metabolism</keyword>
<sequence length="633" mass="67079">MVPQSRLLIAASSLLFPLLTRSMPAPWDVRPANLRHGGEDLRLVVATQTETVIVSRTHNVARAAATDESEVILFLPPNAAHASLTSPSFSSSSATTRAPTSPIISSADPVAIPTSSVSVAPPPVDANLGASNNTSTNASASQPSSTGPVATPTASSDAGHVPLVMAYYPDWAGRDYPPEKIDFGRFDWIDFAFAVPDQNMNLGWDGSDDAPDLLRRVVARAHESGKHAKLSVGGWTGSKSFSSAVGTPENRATLANNILTLYQQYGLDGIDLDWEYPGQSGNSGNGVSPADSANFLEFLRVLRDTLPPGAKITAATQTVPFAGADGSPLRDVSDFARVLDWVLIMNYDSWGSSDQPGPNAPLSDACSNSTQPGASALAALRAWTAAGFPASQLVLGVPSYGYLSRSSATRLRTRAGGTRASPRVYRSGRLAENGRRRREQRQGQGQKRSMQRFVWDWIDSLLGPPVYDTDKSGLLVNEDGGTDDGQVQFRELVRQGALAPYSSSPGAPAITTNSSSAPASADGTPQSATPAYDGTFGGEDAALLRAAIEDREPRSLFAGAHGFVREWDGCSSTPFLRAGDARQVVAYDDPVSLEMKGQLVRQARMLGVNMFDVTGDTDGWDLTDALRRGLGVV</sequence>
<dbReference type="EMBL" id="ML145087">
    <property type="protein sequence ID" value="TBU63979.1"/>
    <property type="molecule type" value="Genomic_DNA"/>
</dbReference>
<dbReference type="SUPFAM" id="SSF51445">
    <property type="entry name" value="(Trans)glycosidases"/>
    <property type="match status" value="1"/>
</dbReference>
<dbReference type="AlphaFoldDB" id="A0A4Q9P9B8"/>
<dbReference type="InterPro" id="IPR017853">
    <property type="entry name" value="GH"/>
</dbReference>
<feature type="signal peptide" evidence="8">
    <location>
        <begin position="1"/>
        <end position="22"/>
    </location>
</feature>
<dbReference type="SMART" id="SM00636">
    <property type="entry name" value="Glyco_18"/>
    <property type="match status" value="1"/>
</dbReference>
<evidence type="ECO:0000256" key="4">
    <source>
        <dbReference type="ARBA" id="ARBA00023277"/>
    </source>
</evidence>
<dbReference type="Gene3D" id="3.20.20.80">
    <property type="entry name" value="Glycosidases"/>
    <property type="match status" value="1"/>
</dbReference>
<feature type="compositionally biased region" description="Low complexity" evidence="7">
    <location>
        <begin position="411"/>
        <end position="420"/>
    </location>
</feature>
<feature type="compositionally biased region" description="Low complexity" evidence="7">
    <location>
        <begin position="130"/>
        <end position="146"/>
    </location>
</feature>
<dbReference type="GO" id="GO:0005576">
    <property type="term" value="C:extracellular region"/>
    <property type="evidence" value="ECO:0007669"/>
    <property type="project" value="TreeGrafter"/>
</dbReference>
<dbReference type="PROSITE" id="PS01095">
    <property type="entry name" value="GH18_1"/>
    <property type="match status" value="1"/>
</dbReference>
<evidence type="ECO:0000256" key="8">
    <source>
        <dbReference type="SAM" id="SignalP"/>
    </source>
</evidence>
<dbReference type="PANTHER" id="PTHR11177:SF392">
    <property type="entry name" value="HAP41P"/>
    <property type="match status" value="1"/>
</dbReference>
<evidence type="ECO:0000256" key="5">
    <source>
        <dbReference type="ARBA" id="ARBA00023295"/>
    </source>
</evidence>
<keyword evidence="10" id="KW-1185">Reference proteome</keyword>
<evidence type="ECO:0000256" key="2">
    <source>
        <dbReference type="ARBA" id="ARBA00022801"/>
    </source>
</evidence>
<feature type="region of interest" description="Disordered" evidence="7">
    <location>
        <begin position="411"/>
        <end position="449"/>
    </location>
</feature>
<feature type="chain" id="PRO_5043780936" evidence="8">
    <location>
        <begin position="23"/>
        <end position="633"/>
    </location>
</feature>
<proteinExistence type="predicted"/>
<dbReference type="PROSITE" id="PS51910">
    <property type="entry name" value="GH18_2"/>
    <property type="match status" value="1"/>
</dbReference>
<dbReference type="GO" id="GO:0008843">
    <property type="term" value="F:endochitinase activity"/>
    <property type="evidence" value="ECO:0007669"/>
    <property type="project" value="UniProtKB-EC"/>
</dbReference>
<dbReference type="InterPro" id="IPR001579">
    <property type="entry name" value="Glyco_hydro_18_chit_AS"/>
</dbReference>
<dbReference type="InterPro" id="IPR050314">
    <property type="entry name" value="Glycosyl_Hydrlase_18"/>
</dbReference>
<keyword evidence="2 9" id="KW-0378">Hydrolase</keyword>
<keyword evidence="5" id="KW-0326">Glycosidase</keyword>
<dbReference type="Pfam" id="PF00704">
    <property type="entry name" value="Glyco_hydro_18"/>
    <property type="match status" value="1"/>
</dbReference>
<dbReference type="Proteomes" id="UP000292082">
    <property type="component" value="Unassembled WGS sequence"/>
</dbReference>
<keyword evidence="8" id="KW-0732">Signal</keyword>
<organism evidence="9 10">
    <name type="scientific">Dichomitus squalens</name>
    <dbReference type="NCBI Taxonomy" id="114155"/>
    <lineage>
        <taxon>Eukaryota</taxon>
        <taxon>Fungi</taxon>
        <taxon>Dikarya</taxon>
        <taxon>Basidiomycota</taxon>
        <taxon>Agaricomycotina</taxon>
        <taxon>Agaricomycetes</taxon>
        <taxon>Polyporales</taxon>
        <taxon>Polyporaceae</taxon>
        <taxon>Dichomitus</taxon>
    </lineage>
</organism>
<keyword evidence="6" id="KW-0624">Polysaccharide degradation</keyword>
<feature type="compositionally biased region" description="Low complexity" evidence="7">
    <location>
        <begin position="109"/>
        <end position="119"/>
    </location>
</feature>
<evidence type="ECO:0000256" key="3">
    <source>
        <dbReference type="ARBA" id="ARBA00023024"/>
    </source>
</evidence>
<name>A0A4Q9P9B8_9APHY</name>
<evidence type="ECO:0000256" key="7">
    <source>
        <dbReference type="SAM" id="MobiDB-lite"/>
    </source>
</evidence>
<gene>
    <name evidence="9" type="ORF">BD310DRAFT_915125</name>
</gene>